<dbReference type="PANTHER" id="PTHR31495">
    <property type="entry name" value="PEROXYGENASE 3-RELATED"/>
    <property type="match status" value="1"/>
</dbReference>
<dbReference type="EMBL" id="SWLB01000012">
    <property type="protein sequence ID" value="KAF3331547.1"/>
    <property type="molecule type" value="Genomic_DNA"/>
</dbReference>
<keyword evidence="3" id="KW-1185">Reference proteome</keyword>
<evidence type="ECO:0000313" key="3">
    <source>
        <dbReference type="Proteomes" id="UP000623129"/>
    </source>
</evidence>
<dbReference type="AlphaFoldDB" id="A0A833R268"/>
<name>A0A833R268_9POAL</name>
<dbReference type="GO" id="GO:0004497">
    <property type="term" value="F:monooxygenase activity"/>
    <property type="evidence" value="ECO:0007669"/>
    <property type="project" value="TreeGrafter"/>
</dbReference>
<comment type="caution">
    <text evidence="2">The sequence shown here is derived from an EMBL/GenBank/DDBJ whole genome shotgun (WGS) entry which is preliminary data.</text>
</comment>
<gene>
    <name evidence="2" type="ORF">FCM35_KLT02953</name>
</gene>
<organism evidence="2 3">
    <name type="scientific">Carex littledalei</name>
    <dbReference type="NCBI Taxonomy" id="544730"/>
    <lineage>
        <taxon>Eukaryota</taxon>
        <taxon>Viridiplantae</taxon>
        <taxon>Streptophyta</taxon>
        <taxon>Embryophyta</taxon>
        <taxon>Tracheophyta</taxon>
        <taxon>Spermatophyta</taxon>
        <taxon>Magnoliopsida</taxon>
        <taxon>Liliopsida</taxon>
        <taxon>Poales</taxon>
        <taxon>Cyperaceae</taxon>
        <taxon>Cyperoideae</taxon>
        <taxon>Cariceae</taxon>
        <taxon>Carex</taxon>
        <taxon>Carex subgen. Euthyceras</taxon>
    </lineage>
</organism>
<comment type="similarity">
    <text evidence="1">Belongs to the caleosin family.</text>
</comment>
<accession>A0A833R268</accession>
<evidence type="ECO:0000256" key="1">
    <source>
        <dbReference type="ARBA" id="ARBA00006765"/>
    </source>
</evidence>
<sequence>MLTPLQMHASFFDRDKNGLVYLKETYEGLRAIGLGVVRATSLALVINGGLSPSTSPNKIPSPLLPIYVENISRGKHGSDSGAYDSEGRFVPEKFEEIFKKYAKVNPNALTSEEVDEMLKGNEQPNDPIGHSGSMLEWRLLYDLAKDKYGFLHNDTARSVFDGSLFYRLERERAS</sequence>
<dbReference type="PANTHER" id="PTHR31495:SF1">
    <property type="entry name" value="INACTIVE PEROXYGENASE-LIKE PROTEIN-RELATED"/>
    <property type="match status" value="1"/>
</dbReference>
<proteinExistence type="inferred from homology"/>
<dbReference type="OrthoDB" id="640742at2759"/>
<evidence type="ECO:0000313" key="2">
    <source>
        <dbReference type="EMBL" id="KAF3331547.1"/>
    </source>
</evidence>
<dbReference type="Proteomes" id="UP000623129">
    <property type="component" value="Unassembled WGS sequence"/>
</dbReference>
<reference evidence="2" key="1">
    <citation type="submission" date="2020-01" db="EMBL/GenBank/DDBJ databases">
        <title>Genome sequence of Kobresia littledalei, the first chromosome-level genome in the family Cyperaceae.</title>
        <authorList>
            <person name="Qu G."/>
        </authorList>
    </citation>
    <scope>NUCLEOTIDE SEQUENCE</scope>
    <source>
        <strain evidence="2">C.B.Clarke</strain>
        <tissue evidence="2">Leaf</tissue>
    </source>
</reference>
<dbReference type="InterPro" id="IPR007736">
    <property type="entry name" value="Caleosin-related"/>
</dbReference>
<dbReference type="Pfam" id="PF05042">
    <property type="entry name" value="Caleosin"/>
    <property type="match status" value="1"/>
</dbReference>
<dbReference type="GO" id="GO:0005509">
    <property type="term" value="F:calcium ion binding"/>
    <property type="evidence" value="ECO:0007669"/>
    <property type="project" value="TreeGrafter"/>
</dbReference>
<protein>
    <submittedName>
        <fullName evidence="2">Putative peroxygenase 5</fullName>
    </submittedName>
</protein>